<evidence type="ECO:0000256" key="3">
    <source>
        <dbReference type="SAM" id="SignalP"/>
    </source>
</evidence>
<feature type="chain" id="PRO_5040189553" evidence="3">
    <location>
        <begin position="22"/>
        <end position="601"/>
    </location>
</feature>
<reference evidence="6 7" key="1">
    <citation type="journal article" date="2021" name="Nat. Commun.">
        <title>Genetic determinants of endophytism in the Arabidopsis root mycobiome.</title>
        <authorList>
            <person name="Mesny F."/>
            <person name="Miyauchi S."/>
            <person name="Thiergart T."/>
            <person name="Pickel B."/>
            <person name="Atanasova L."/>
            <person name="Karlsson M."/>
            <person name="Huettel B."/>
            <person name="Barry K.W."/>
            <person name="Haridas S."/>
            <person name="Chen C."/>
            <person name="Bauer D."/>
            <person name="Andreopoulos W."/>
            <person name="Pangilinan J."/>
            <person name="LaButti K."/>
            <person name="Riley R."/>
            <person name="Lipzen A."/>
            <person name="Clum A."/>
            <person name="Drula E."/>
            <person name="Henrissat B."/>
            <person name="Kohler A."/>
            <person name="Grigoriev I.V."/>
            <person name="Martin F.M."/>
            <person name="Hacquard S."/>
        </authorList>
    </citation>
    <scope>NUCLEOTIDE SEQUENCE [LARGE SCALE GENOMIC DNA]</scope>
    <source>
        <strain evidence="6 7">MPI-CAGE-CH-0241</strain>
    </source>
</reference>
<keyword evidence="7" id="KW-1185">Reference proteome</keyword>
<gene>
    <name evidence="6" type="ORF">B0T10DRAFT_35568</name>
</gene>
<dbReference type="InterPro" id="IPR002227">
    <property type="entry name" value="Tyrosinase_Cu-bd"/>
</dbReference>
<keyword evidence="1" id="KW-0479">Metal-binding</keyword>
<sequence>MLFNFSSFTALALGAASLVSAQTRYPITGVGVSNGSAVPLRKNINALQSSGGATWDIYIRALLEMQKQDPNDPLSFFQVAGIHGKPYIEWNNTGERDTDGWAGYCPHGERLFLTWHRPYVVLYEQVLVSTAKRLAQEYPQRYRSQYVAAANNLRSPFWDWGSDQIPQATVPTKMKVNVPSGSGIKEIEVDNPLYTYKFPAGALNGTYGDFDSENRARIYRCPSPDSYPASANSLLSQRPYKSWVYDAFTKPTTFDQFASTGTSGGTSLEQIHNAIHWDGACGGQFLTAEFSGFDPLFMLHHTNVDRFWAYWQAIQPDSVVFNASYSGGARWSSPSGTTITPNSPLAPFFANQENFHTSDSVADIKDFGYTYEGLEYWQKSESQMQQDATRLINQEYSGDDALATRGLKLKSRGKDCYTRFFVRVSLDVEEVERPCSVDLYLGNKKIDGHVVMQQPSCGTVHGEYSLDNIVKETLDLGLDLDDLVSAIVAGFQIQITKHDGTTIPIEEVPSLKLEIEDVEFTPTSNECELPTYDNSRSRTAPPVQKPAQCGCDDDDNEDDGSNNYGSGGEDKDKDKDHDDLWDFTIKFDGPWNWFKKAKDSE</sequence>
<feature type="domain" description="Tyrosinase copper-binding" evidence="4">
    <location>
        <begin position="107"/>
        <end position="124"/>
    </location>
</feature>
<evidence type="ECO:0000313" key="7">
    <source>
        <dbReference type="Proteomes" id="UP000777438"/>
    </source>
</evidence>
<proteinExistence type="predicted"/>
<dbReference type="OrthoDB" id="6132182at2759"/>
<feature type="domain" description="Tyrosinase copper-binding" evidence="5">
    <location>
        <begin position="294"/>
        <end position="305"/>
    </location>
</feature>
<protein>
    <submittedName>
        <fullName evidence="6">Tyrosinase</fullName>
    </submittedName>
</protein>
<feature type="compositionally biased region" description="Basic and acidic residues" evidence="2">
    <location>
        <begin position="568"/>
        <end position="577"/>
    </location>
</feature>
<dbReference type="Proteomes" id="UP000777438">
    <property type="component" value="Unassembled WGS sequence"/>
</dbReference>
<dbReference type="Gene3D" id="1.10.1280.10">
    <property type="entry name" value="Di-copper center containing domain from catechol oxidase"/>
    <property type="match status" value="1"/>
</dbReference>
<dbReference type="GO" id="GO:0046872">
    <property type="term" value="F:metal ion binding"/>
    <property type="evidence" value="ECO:0007669"/>
    <property type="project" value="UniProtKB-KW"/>
</dbReference>
<dbReference type="PRINTS" id="PR00092">
    <property type="entry name" value="TYROSINASE"/>
</dbReference>
<keyword evidence="3" id="KW-0732">Signal</keyword>
<dbReference type="InterPro" id="IPR008922">
    <property type="entry name" value="Di-copper_centre_dom_sf"/>
</dbReference>
<feature type="region of interest" description="Disordered" evidence="2">
    <location>
        <begin position="524"/>
        <end position="577"/>
    </location>
</feature>
<dbReference type="PROSITE" id="PS00497">
    <property type="entry name" value="TYROSINASE_1"/>
    <property type="match status" value="1"/>
</dbReference>
<evidence type="ECO:0000256" key="2">
    <source>
        <dbReference type="SAM" id="MobiDB-lite"/>
    </source>
</evidence>
<dbReference type="PANTHER" id="PTHR11474">
    <property type="entry name" value="TYROSINASE FAMILY MEMBER"/>
    <property type="match status" value="1"/>
</dbReference>
<evidence type="ECO:0000259" key="5">
    <source>
        <dbReference type="PROSITE" id="PS00498"/>
    </source>
</evidence>
<dbReference type="SUPFAM" id="SSF48056">
    <property type="entry name" value="Di-copper centre-containing domain"/>
    <property type="match status" value="1"/>
</dbReference>
<dbReference type="AlphaFoldDB" id="A0A9P8WHC9"/>
<comment type="caution">
    <text evidence="6">The sequence shown here is derived from an EMBL/GenBank/DDBJ whole genome shotgun (WGS) entry which is preliminary data.</text>
</comment>
<evidence type="ECO:0000256" key="1">
    <source>
        <dbReference type="ARBA" id="ARBA00022723"/>
    </source>
</evidence>
<dbReference type="GO" id="GO:0016491">
    <property type="term" value="F:oxidoreductase activity"/>
    <property type="evidence" value="ECO:0007669"/>
    <property type="project" value="InterPro"/>
</dbReference>
<feature type="signal peptide" evidence="3">
    <location>
        <begin position="1"/>
        <end position="21"/>
    </location>
</feature>
<name>A0A9P8WHC9_9HYPO</name>
<evidence type="ECO:0000313" key="6">
    <source>
        <dbReference type="EMBL" id="KAH6900712.1"/>
    </source>
</evidence>
<dbReference type="EMBL" id="JAGPYM010000001">
    <property type="protein sequence ID" value="KAH6900712.1"/>
    <property type="molecule type" value="Genomic_DNA"/>
</dbReference>
<feature type="compositionally biased region" description="Acidic residues" evidence="2">
    <location>
        <begin position="551"/>
        <end position="560"/>
    </location>
</feature>
<dbReference type="InterPro" id="IPR050316">
    <property type="entry name" value="Tyrosinase/Hemocyanin"/>
</dbReference>
<organism evidence="6 7">
    <name type="scientific">Thelonectria olida</name>
    <dbReference type="NCBI Taxonomy" id="1576542"/>
    <lineage>
        <taxon>Eukaryota</taxon>
        <taxon>Fungi</taxon>
        <taxon>Dikarya</taxon>
        <taxon>Ascomycota</taxon>
        <taxon>Pezizomycotina</taxon>
        <taxon>Sordariomycetes</taxon>
        <taxon>Hypocreomycetidae</taxon>
        <taxon>Hypocreales</taxon>
        <taxon>Nectriaceae</taxon>
        <taxon>Thelonectria</taxon>
    </lineage>
</organism>
<accession>A0A9P8WHC9</accession>
<evidence type="ECO:0000259" key="4">
    <source>
        <dbReference type="PROSITE" id="PS00497"/>
    </source>
</evidence>
<dbReference type="PANTHER" id="PTHR11474:SF131">
    <property type="entry name" value="TYROSINASE COPPER-BINDING DOMAIN-CONTAINING PROTEIN"/>
    <property type="match status" value="1"/>
</dbReference>
<dbReference type="Pfam" id="PF00264">
    <property type="entry name" value="Tyrosinase"/>
    <property type="match status" value="1"/>
</dbReference>
<feature type="compositionally biased region" description="Polar residues" evidence="2">
    <location>
        <begin position="524"/>
        <end position="538"/>
    </location>
</feature>
<dbReference type="PROSITE" id="PS00498">
    <property type="entry name" value="TYROSINASE_2"/>
    <property type="match status" value="1"/>
</dbReference>